<evidence type="ECO:0000313" key="2">
    <source>
        <dbReference type="Proteomes" id="UP000186817"/>
    </source>
</evidence>
<name>A0A1Q9ETM6_SYMMI</name>
<sequence length="135" mass="15148">MKDLHLLLGVSQLIDELIVEYSWLTEDIQHGEPRRLGLLLLKLSVMYSSKIWISSDLGSLVHDLLPLSSFADIAPPSWTDVSHLPLSLGWPMTVAWATMSSVPNSLSFLDDDLKMTLKPPLLSLNPLKWSTGRRQ</sequence>
<dbReference type="Proteomes" id="UP000186817">
    <property type="component" value="Unassembled WGS sequence"/>
</dbReference>
<keyword evidence="2" id="KW-1185">Reference proteome</keyword>
<gene>
    <name evidence="1" type="ORF">AK812_SmicGene5497</name>
</gene>
<proteinExistence type="predicted"/>
<reference evidence="1 2" key="1">
    <citation type="submission" date="2016-02" db="EMBL/GenBank/DDBJ databases">
        <title>Genome analysis of coral dinoflagellate symbionts highlights evolutionary adaptations to a symbiotic lifestyle.</title>
        <authorList>
            <person name="Aranda M."/>
            <person name="Li Y."/>
            <person name="Liew Y.J."/>
            <person name="Baumgarten S."/>
            <person name="Simakov O."/>
            <person name="Wilson M."/>
            <person name="Piel J."/>
            <person name="Ashoor H."/>
            <person name="Bougouffa S."/>
            <person name="Bajic V.B."/>
            <person name="Ryu T."/>
            <person name="Ravasi T."/>
            <person name="Bayer T."/>
            <person name="Micklem G."/>
            <person name="Kim H."/>
            <person name="Bhak J."/>
            <person name="Lajeunesse T.C."/>
            <person name="Voolstra C.R."/>
        </authorList>
    </citation>
    <scope>NUCLEOTIDE SEQUENCE [LARGE SCALE GENOMIC DNA]</scope>
    <source>
        <strain evidence="1 2">CCMP2467</strain>
    </source>
</reference>
<organism evidence="1 2">
    <name type="scientific">Symbiodinium microadriaticum</name>
    <name type="common">Dinoflagellate</name>
    <name type="synonym">Zooxanthella microadriatica</name>
    <dbReference type="NCBI Taxonomy" id="2951"/>
    <lineage>
        <taxon>Eukaryota</taxon>
        <taxon>Sar</taxon>
        <taxon>Alveolata</taxon>
        <taxon>Dinophyceae</taxon>
        <taxon>Suessiales</taxon>
        <taxon>Symbiodiniaceae</taxon>
        <taxon>Symbiodinium</taxon>
    </lineage>
</organism>
<protein>
    <submittedName>
        <fullName evidence="1">Uncharacterized protein</fullName>
    </submittedName>
</protein>
<comment type="caution">
    <text evidence="1">The sequence shown here is derived from an EMBL/GenBank/DDBJ whole genome shotgun (WGS) entry which is preliminary data.</text>
</comment>
<accession>A0A1Q9ETM6</accession>
<dbReference type="AlphaFoldDB" id="A0A1Q9ETM6"/>
<dbReference type="EMBL" id="LSRX01000072">
    <property type="protein sequence ID" value="OLQ10783.1"/>
    <property type="molecule type" value="Genomic_DNA"/>
</dbReference>
<evidence type="ECO:0000313" key="1">
    <source>
        <dbReference type="EMBL" id="OLQ10783.1"/>
    </source>
</evidence>